<dbReference type="HOGENOM" id="CLU_008455_13_0_1"/>
<dbReference type="PANTHER" id="PTHR23502:SF29">
    <property type="entry name" value="TRANSPORTER, PUTATIVE (AFU_ORTHOLOGUE AFUA_6G06680)-RELATED"/>
    <property type="match status" value="1"/>
</dbReference>
<dbReference type="InterPro" id="IPR036259">
    <property type="entry name" value="MFS_trans_sf"/>
</dbReference>
<dbReference type="GO" id="GO:0005886">
    <property type="term" value="C:plasma membrane"/>
    <property type="evidence" value="ECO:0007669"/>
    <property type="project" value="TreeGrafter"/>
</dbReference>
<dbReference type="EMBL" id="KN832893">
    <property type="protein sequence ID" value="KIM93628.1"/>
    <property type="molecule type" value="Genomic_DNA"/>
</dbReference>
<dbReference type="PANTHER" id="PTHR23502">
    <property type="entry name" value="MAJOR FACILITATOR SUPERFAMILY"/>
    <property type="match status" value="1"/>
</dbReference>
<evidence type="ECO:0008006" key="8">
    <source>
        <dbReference type="Google" id="ProtNLM"/>
    </source>
</evidence>
<comment type="subcellular location">
    <subcellularLocation>
        <location evidence="1">Membrane</location>
        <topology evidence="1">Multi-pass membrane protein</topology>
    </subcellularLocation>
</comment>
<reference evidence="7" key="2">
    <citation type="submission" date="2015-01" db="EMBL/GenBank/DDBJ databases">
        <title>Evolutionary Origins and Diversification of the Mycorrhizal Mutualists.</title>
        <authorList>
            <consortium name="DOE Joint Genome Institute"/>
            <consortium name="Mycorrhizal Genomics Consortium"/>
            <person name="Kohler A."/>
            <person name="Kuo A."/>
            <person name="Nagy L.G."/>
            <person name="Floudas D."/>
            <person name="Copeland A."/>
            <person name="Barry K.W."/>
            <person name="Cichocki N."/>
            <person name="Veneault-Fourrey C."/>
            <person name="LaButti K."/>
            <person name="Lindquist E.A."/>
            <person name="Lipzen A."/>
            <person name="Lundell T."/>
            <person name="Morin E."/>
            <person name="Murat C."/>
            <person name="Riley R."/>
            <person name="Ohm R."/>
            <person name="Sun H."/>
            <person name="Tunlid A."/>
            <person name="Henrissat B."/>
            <person name="Grigoriev I.V."/>
            <person name="Hibbett D.S."/>
            <person name="Martin F."/>
        </authorList>
    </citation>
    <scope>NUCLEOTIDE SEQUENCE [LARGE SCALE GENOMIC DNA]</scope>
    <source>
        <strain evidence="7">Zn</strain>
    </source>
</reference>
<dbReference type="SUPFAM" id="SSF103473">
    <property type="entry name" value="MFS general substrate transporter"/>
    <property type="match status" value="1"/>
</dbReference>
<feature type="transmembrane region" description="Helical" evidence="5">
    <location>
        <begin position="171"/>
        <end position="192"/>
    </location>
</feature>
<dbReference type="Gene3D" id="1.20.1250.20">
    <property type="entry name" value="MFS general substrate transporter like domains"/>
    <property type="match status" value="1"/>
</dbReference>
<evidence type="ECO:0000313" key="7">
    <source>
        <dbReference type="Proteomes" id="UP000054321"/>
    </source>
</evidence>
<keyword evidence="2 5" id="KW-0812">Transmembrane</keyword>
<feature type="transmembrane region" description="Helical" evidence="5">
    <location>
        <begin position="424"/>
        <end position="441"/>
    </location>
</feature>
<feature type="transmembrane region" description="Helical" evidence="5">
    <location>
        <begin position="488"/>
        <end position="506"/>
    </location>
</feature>
<evidence type="ECO:0000313" key="6">
    <source>
        <dbReference type="EMBL" id="KIM93628.1"/>
    </source>
</evidence>
<feature type="transmembrane region" description="Helical" evidence="5">
    <location>
        <begin position="230"/>
        <end position="251"/>
    </location>
</feature>
<keyword evidence="3 5" id="KW-1133">Transmembrane helix</keyword>
<dbReference type="AlphaFoldDB" id="A0A0C3C431"/>
<evidence type="ECO:0000256" key="2">
    <source>
        <dbReference type="ARBA" id="ARBA00022692"/>
    </source>
</evidence>
<feature type="transmembrane region" description="Helical" evidence="5">
    <location>
        <begin position="381"/>
        <end position="403"/>
    </location>
</feature>
<keyword evidence="4 5" id="KW-0472">Membrane</keyword>
<feature type="transmembrane region" description="Helical" evidence="5">
    <location>
        <begin position="141"/>
        <end position="159"/>
    </location>
</feature>
<evidence type="ECO:0000256" key="4">
    <source>
        <dbReference type="ARBA" id="ARBA00023136"/>
    </source>
</evidence>
<dbReference type="GO" id="GO:0022857">
    <property type="term" value="F:transmembrane transporter activity"/>
    <property type="evidence" value="ECO:0007669"/>
    <property type="project" value="InterPro"/>
</dbReference>
<feature type="transmembrane region" description="Helical" evidence="5">
    <location>
        <begin position="336"/>
        <end position="369"/>
    </location>
</feature>
<feature type="transmembrane region" description="Helical" evidence="5">
    <location>
        <begin position="204"/>
        <end position="224"/>
    </location>
</feature>
<reference evidence="6 7" key="1">
    <citation type="submission" date="2014-04" db="EMBL/GenBank/DDBJ databases">
        <authorList>
            <consortium name="DOE Joint Genome Institute"/>
            <person name="Kuo A."/>
            <person name="Martino E."/>
            <person name="Perotto S."/>
            <person name="Kohler A."/>
            <person name="Nagy L.G."/>
            <person name="Floudas D."/>
            <person name="Copeland A."/>
            <person name="Barry K.W."/>
            <person name="Cichocki N."/>
            <person name="Veneault-Fourrey C."/>
            <person name="LaButti K."/>
            <person name="Lindquist E.A."/>
            <person name="Lipzen A."/>
            <person name="Lundell T."/>
            <person name="Morin E."/>
            <person name="Murat C."/>
            <person name="Sun H."/>
            <person name="Tunlid A."/>
            <person name="Henrissat B."/>
            <person name="Grigoriev I.V."/>
            <person name="Hibbett D.S."/>
            <person name="Martin F."/>
            <person name="Nordberg H.P."/>
            <person name="Cantor M.N."/>
            <person name="Hua S.X."/>
        </authorList>
    </citation>
    <scope>NUCLEOTIDE SEQUENCE [LARGE SCALE GENOMIC DNA]</scope>
    <source>
        <strain evidence="6 7">Zn</strain>
    </source>
</reference>
<keyword evidence="7" id="KW-1185">Reference proteome</keyword>
<dbReference type="Pfam" id="PF07690">
    <property type="entry name" value="MFS_1"/>
    <property type="match status" value="1"/>
</dbReference>
<dbReference type="InParanoid" id="A0A0C3C431"/>
<dbReference type="InterPro" id="IPR011701">
    <property type="entry name" value="MFS"/>
</dbReference>
<dbReference type="STRING" id="913774.A0A0C3C431"/>
<feature type="transmembrane region" description="Helical" evidence="5">
    <location>
        <begin position="518"/>
        <end position="539"/>
    </location>
</feature>
<feature type="transmembrane region" description="Helical" evidence="5">
    <location>
        <begin position="115"/>
        <end position="134"/>
    </location>
</feature>
<protein>
    <recommendedName>
        <fullName evidence="8">Major facilitator superfamily (MFS) profile domain-containing protein</fullName>
    </recommendedName>
</protein>
<name>A0A0C3C431_OIDMZ</name>
<evidence type="ECO:0000256" key="5">
    <source>
        <dbReference type="SAM" id="Phobius"/>
    </source>
</evidence>
<proteinExistence type="predicted"/>
<sequence length="556" mass="61175">MGLGVLEVRGTAKGHHVPGTVLLDTLDASAEVNVELEAAGLKKGSGKNSEIILVPQPSSDPNDPLNWPLWQRDLILLLYCFCTMCCIGGVGPILSSMAIPFIMEWGITFTDVSLLTGYQLCAVGAVGVVVSACARKFGKRPTLLWSISCAFAGTVWGGVAKSYGSLVGARVLQGLGIAMFESVTYAIIGDLYHVHQRGTRMTYYILAQSGLAQFPTVIAGKITTDLGWRWVFYLLSIFMGLGWALSIFFGWETVYNRNAMYNLDTSSRSKVDKAIQPNSKGSTHEVEDIGKTPTLETVVTATTGGERIRETYFQRIKPFHGVFTEDALWKMIVRPFYVLLNPAVLWACIIIAFTTVWIIVISFCIAQAFSVPPFLLNTAQLGYVSAGPLVGGLLGCISCGLICDPLARYLTRKNNGIYEPEFRLPMMIFVPIVSTVGYFLFGNLIQQGQSPVGASVMFGLVFVSVQFCAVSTGAYIVDAFRDISVETFVISMTFKNFIFFAFTFFLNEWFASWGPAKMFNTIGGIQLALSLTTIPVYVYGKRIRAWWHAHDLLRKN</sequence>
<evidence type="ECO:0000256" key="3">
    <source>
        <dbReference type="ARBA" id="ARBA00022989"/>
    </source>
</evidence>
<accession>A0A0C3C431</accession>
<feature type="transmembrane region" description="Helical" evidence="5">
    <location>
        <begin position="453"/>
        <end position="476"/>
    </location>
</feature>
<organism evidence="6 7">
    <name type="scientific">Oidiodendron maius (strain Zn)</name>
    <dbReference type="NCBI Taxonomy" id="913774"/>
    <lineage>
        <taxon>Eukaryota</taxon>
        <taxon>Fungi</taxon>
        <taxon>Dikarya</taxon>
        <taxon>Ascomycota</taxon>
        <taxon>Pezizomycotina</taxon>
        <taxon>Leotiomycetes</taxon>
        <taxon>Leotiomycetes incertae sedis</taxon>
        <taxon>Myxotrichaceae</taxon>
        <taxon>Oidiodendron</taxon>
    </lineage>
</organism>
<dbReference type="OrthoDB" id="2585655at2759"/>
<dbReference type="Proteomes" id="UP000054321">
    <property type="component" value="Unassembled WGS sequence"/>
</dbReference>
<gene>
    <name evidence="6" type="ORF">OIDMADRAFT_35458</name>
</gene>
<feature type="transmembrane region" description="Helical" evidence="5">
    <location>
        <begin position="76"/>
        <end position="103"/>
    </location>
</feature>
<evidence type="ECO:0000256" key="1">
    <source>
        <dbReference type="ARBA" id="ARBA00004141"/>
    </source>
</evidence>